<evidence type="ECO:0000256" key="1">
    <source>
        <dbReference type="ARBA" id="ARBA00004651"/>
    </source>
</evidence>
<feature type="transmembrane region" description="Helical" evidence="12">
    <location>
        <begin position="288"/>
        <end position="308"/>
    </location>
</feature>
<dbReference type="PROSITE" id="PS50111">
    <property type="entry name" value="CHEMOTAXIS_TRANSDUC_2"/>
    <property type="match status" value="1"/>
</dbReference>
<dbReference type="GO" id="GO:0006935">
    <property type="term" value="P:chemotaxis"/>
    <property type="evidence" value="ECO:0007669"/>
    <property type="project" value="UniProtKB-KW"/>
</dbReference>
<feature type="domain" description="HAMP" evidence="14">
    <location>
        <begin position="310"/>
        <end position="362"/>
    </location>
</feature>
<comment type="subcellular location">
    <subcellularLocation>
        <location evidence="1">Cell membrane</location>
        <topology evidence="1">Multi-pass membrane protein</topology>
    </subcellularLocation>
</comment>
<gene>
    <name evidence="16" type="ORF">BK658_25585</name>
</gene>
<dbReference type="PRINTS" id="PR00260">
    <property type="entry name" value="CHEMTRNSDUCR"/>
</dbReference>
<dbReference type="Gene3D" id="1.20.1440.210">
    <property type="match status" value="2"/>
</dbReference>
<dbReference type="SUPFAM" id="SSF58104">
    <property type="entry name" value="Methyl-accepting chemotaxis protein (MCP) signaling domain"/>
    <property type="match status" value="1"/>
</dbReference>
<keyword evidence="7 12" id="KW-0472">Membrane</keyword>
<dbReference type="PROSITE" id="PS51753">
    <property type="entry name" value="HBM"/>
    <property type="match status" value="1"/>
</dbReference>
<dbReference type="PANTHER" id="PTHR32089">
    <property type="entry name" value="METHYL-ACCEPTING CHEMOTAXIS PROTEIN MCPB"/>
    <property type="match status" value="1"/>
</dbReference>
<feature type="domain" description="HBM" evidence="15">
    <location>
        <begin position="41"/>
        <end position="283"/>
    </location>
</feature>
<evidence type="ECO:0000256" key="2">
    <source>
        <dbReference type="ARBA" id="ARBA00022475"/>
    </source>
</evidence>
<reference evidence="16 17" key="1">
    <citation type="submission" date="2016-10" db="EMBL/GenBank/DDBJ databases">
        <title>Comparative genome analysis of multiple Pseudomonas spp. focuses on biocontrol and plant growth promoting traits.</title>
        <authorList>
            <person name="Tao X.-Y."/>
            <person name="Taylor C.G."/>
        </authorList>
    </citation>
    <scope>NUCLEOTIDE SEQUENCE [LARGE SCALE GENOMIC DNA]</scope>
    <source>
        <strain evidence="16 17">37D10</strain>
    </source>
</reference>
<keyword evidence="2" id="KW-1003">Cell membrane</keyword>
<keyword evidence="5 12" id="KW-0812">Transmembrane</keyword>
<dbReference type="InterPro" id="IPR032255">
    <property type="entry name" value="HBM"/>
</dbReference>
<proteinExistence type="inferred from homology"/>
<dbReference type="InterPro" id="IPR003660">
    <property type="entry name" value="HAMP_dom"/>
</dbReference>
<evidence type="ECO:0000256" key="5">
    <source>
        <dbReference type="ARBA" id="ARBA00022692"/>
    </source>
</evidence>
<feature type="domain" description="Methyl-accepting transducer" evidence="13">
    <location>
        <begin position="367"/>
        <end position="603"/>
    </location>
</feature>
<dbReference type="CDD" id="cd06225">
    <property type="entry name" value="HAMP"/>
    <property type="match status" value="1"/>
</dbReference>
<dbReference type="PROSITE" id="PS50885">
    <property type="entry name" value="HAMP"/>
    <property type="match status" value="1"/>
</dbReference>
<evidence type="ECO:0000313" key="17">
    <source>
        <dbReference type="Proteomes" id="UP000284684"/>
    </source>
</evidence>
<keyword evidence="3" id="KW-0488">Methylation</keyword>
<dbReference type="GO" id="GO:0007165">
    <property type="term" value="P:signal transduction"/>
    <property type="evidence" value="ECO:0007669"/>
    <property type="project" value="UniProtKB-KW"/>
</dbReference>
<evidence type="ECO:0000256" key="3">
    <source>
        <dbReference type="ARBA" id="ARBA00022481"/>
    </source>
</evidence>
<dbReference type="InterPro" id="IPR004090">
    <property type="entry name" value="Chemotax_Me-accpt_rcpt"/>
</dbReference>
<sequence>MNSWFANISVNLKLSLGFGLVLALTCILALTGWTSLGGLIDRSNWMSDITQLNAGLTKLRVTRLQYMLADGDETVAQTVQTALDGFKAQQQKLLSSLKSPENLKLLNEQGTVIDAYQQSLNKMRSAYRTVSSVRQTMGENAESANTLINDIDARVRQMPLSDQRFEQFLAITEAKEQFQLARYDIRGYIADSNPATEQKAVAQMDAAIASLKTLNTHFADSQQDALRQLQSALLNYRNALQAYKAANNDAVVARQEMTVQGNDIVTRSDALYQIQLDRRDTESTQARTLQLISTLLALLVGVLAAVIITRQITRPLRETLAVVERIAGGDLTHDVHVTRRDELGVLQQGIARMGVTLRDLISGIRDGVTQIASAAEELSAVTEETSAGVNSQKIETDQVATAMHEMTATVQEVARNAEEASQAAAAADGEAREGDKVVNEAIAQIERLASEVVRSTEAMTVLQQESDKIGSVMDVIKAVAEQTNLLALNAAIEAARAGEAGRGFAVVADEVRGLAQRTQKSTEEIEGLVAGLQNGTQQVAAVMNNSRSLTDSSVELTRKAGVSLENITRTVSNIQSMNQQIAAAAEQQSAVAEEISRSIINVRDVSEQTAAASDETAASSVELARLGNQLQMMVSHFRV</sequence>
<evidence type="ECO:0000256" key="11">
    <source>
        <dbReference type="SAM" id="Coils"/>
    </source>
</evidence>
<keyword evidence="6 12" id="KW-1133">Transmembrane helix</keyword>
<dbReference type="Proteomes" id="UP000284684">
    <property type="component" value="Unassembled WGS sequence"/>
</dbReference>
<dbReference type="SMART" id="SM00283">
    <property type="entry name" value="MA"/>
    <property type="match status" value="1"/>
</dbReference>
<accession>A0A423GK68</accession>
<dbReference type="Gene3D" id="1.10.287.950">
    <property type="entry name" value="Methyl-accepting chemotaxis protein"/>
    <property type="match status" value="1"/>
</dbReference>
<keyword evidence="11" id="KW-0175">Coiled coil</keyword>
<name>A0A423GK68_9PSED</name>
<protein>
    <submittedName>
        <fullName evidence="16">Methyl-accepting chemotaxis protein</fullName>
    </submittedName>
</protein>
<evidence type="ECO:0000259" key="13">
    <source>
        <dbReference type="PROSITE" id="PS50111"/>
    </source>
</evidence>
<dbReference type="CDD" id="cd11386">
    <property type="entry name" value="MCP_signal"/>
    <property type="match status" value="1"/>
</dbReference>
<dbReference type="GO" id="GO:0005886">
    <property type="term" value="C:plasma membrane"/>
    <property type="evidence" value="ECO:0007669"/>
    <property type="project" value="UniProtKB-SubCell"/>
</dbReference>
<dbReference type="PANTHER" id="PTHR32089:SF120">
    <property type="entry name" value="METHYL-ACCEPTING CHEMOTAXIS PROTEIN TLPQ"/>
    <property type="match status" value="1"/>
</dbReference>
<dbReference type="FunFam" id="1.10.287.950:FF:000001">
    <property type="entry name" value="Methyl-accepting chemotaxis sensory transducer"/>
    <property type="match status" value="1"/>
</dbReference>
<keyword evidence="8 10" id="KW-0807">Transducer</keyword>
<evidence type="ECO:0000259" key="15">
    <source>
        <dbReference type="PROSITE" id="PS51753"/>
    </source>
</evidence>
<feature type="coiled-coil region" evidence="11">
    <location>
        <begin position="403"/>
        <end position="465"/>
    </location>
</feature>
<dbReference type="SMART" id="SM00304">
    <property type="entry name" value="HAMP"/>
    <property type="match status" value="2"/>
</dbReference>
<comment type="similarity">
    <text evidence="9">Belongs to the methyl-accepting chemotaxis (MCP) protein family.</text>
</comment>
<feature type="coiled-coil region" evidence="11">
    <location>
        <begin position="219"/>
        <end position="246"/>
    </location>
</feature>
<dbReference type="EMBL" id="MOBI01000029">
    <property type="protein sequence ID" value="ROM90759.1"/>
    <property type="molecule type" value="Genomic_DNA"/>
</dbReference>
<keyword evidence="4" id="KW-0145">Chemotaxis</keyword>
<dbReference type="Pfam" id="PF00672">
    <property type="entry name" value="HAMP"/>
    <property type="match status" value="1"/>
</dbReference>
<dbReference type="Pfam" id="PF16591">
    <property type="entry name" value="HBM"/>
    <property type="match status" value="1"/>
</dbReference>
<organism evidence="16 17">
    <name type="scientific">Pseudomonas brassicacearum</name>
    <dbReference type="NCBI Taxonomy" id="930166"/>
    <lineage>
        <taxon>Bacteria</taxon>
        <taxon>Pseudomonadati</taxon>
        <taxon>Pseudomonadota</taxon>
        <taxon>Gammaproteobacteria</taxon>
        <taxon>Pseudomonadales</taxon>
        <taxon>Pseudomonadaceae</taxon>
        <taxon>Pseudomonas</taxon>
    </lineage>
</organism>
<dbReference type="AlphaFoldDB" id="A0A423GK68"/>
<dbReference type="InterPro" id="IPR004089">
    <property type="entry name" value="MCPsignal_dom"/>
</dbReference>
<evidence type="ECO:0000256" key="10">
    <source>
        <dbReference type="PROSITE-ProRule" id="PRU00284"/>
    </source>
</evidence>
<evidence type="ECO:0000256" key="7">
    <source>
        <dbReference type="ARBA" id="ARBA00023136"/>
    </source>
</evidence>
<dbReference type="SMART" id="SM01358">
    <property type="entry name" value="HBM"/>
    <property type="match status" value="1"/>
</dbReference>
<evidence type="ECO:0000259" key="14">
    <source>
        <dbReference type="PROSITE" id="PS50885"/>
    </source>
</evidence>
<evidence type="ECO:0000256" key="4">
    <source>
        <dbReference type="ARBA" id="ARBA00022500"/>
    </source>
</evidence>
<comment type="caution">
    <text evidence="16">The sequence shown here is derived from an EMBL/GenBank/DDBJ whole genome shotgun (WGS) entry which is preliminary data.</text>
</comment>
<evidence type="ECO:0000256" key="9">
    <source>
        <dbReference type="ARBA" id="ARBA00029447"/>
    </source>
</evidence>
<evidence type="ECO:0000256" key="12">
    <source>
        <dbReference type="SAM" id="Phobius"/>
    </source>
</evidence>
<evidence type="ECO:0000256" key="8">
    <source>
        <dbReference type="ARBA" id="ARBA00023224"/>
    </source>
</evidence>
<dbReference type="GO" id="GO:0004888">
    <property type="term" value="F:transmembrane signaling receptor activity"/>
    <property type="evidence" value="ECO:0007669"/>
    <property type="project" value="InterPro"/>
</dbReference>
<evidence type="ECO:0000256" key="6">
    <source>
        <dbReference type="ARBA" id="ARBA00022989"/>
    </source>
</evidence>
<evidence type="ECO:0000313" key="16">
    <source>
        <dbReference type="EMBL" id="ROM90759.1"/>
    </source>
</evidence>
<dbReference type="Pfam" id="PF00015">
    <property type="entry name" value="MCPsignal"/>
    <property type="match status" value="1"/>
</dbReference>